<protein>
    <recommendedName>
        <fullName evidence="3">SagB/ThcOx family dehydrogenase</fullName>
    </recommendedName>
</protein>
<keyword evidence="2" id="KW-1185">Reference proteome</keyword>
<organism evidence="1 2">
    <name type="scientific">Terrabacter ginsenosidimutans</name>
    <dbReference type="NCBI Taxonomy" id="490575"/>
    <lineage>
        <taxon>Bacteria</taxon>
        <taxon>Bacillati</taxon>
        <taxon>Actinomycetota</taxon>
        <taxon>Actinomycetes</taxon>
        <taxon>Micrococcales</taxon>
        <taxon>Intrasporangiaceae</taxon>
        <taxon>Terrabacter</taxon>
    </lineage>
</organism>
<sequence length="490" mass="52343">MAPDAERPERPTHLLHRLTCYTPEREWTEVPDDDRLVQDLVPNDVTRRPQPYKRYDDDLRRVLLPPDLPASAPPATAVLAGTADVDPSPLDLPGLARLLYLSSGVTRRTTRPDGGLVLFRAAGSAGARFPLELYVAVPRGAGVDGLEPGVHWYDPEAHTLVVIGPPPSGEATTLVVTGVPWRTGWRYRERGFRHIYWDAGTMLAQTLALADSAGLVARLFTTFPDAEVSALVGADRVHEFPVAIVALGDGRPALHPTGDPMSGHHDTDGIEFPLVTAAQRAGEQTVLGAELERGPAVPVLSPDPGVGIDAVIASKGSIRRLHRDRSVPRVLLVDAMAVATRGVDVPHWVGVSAVEGVPTGIHRWPDVAEAVRPLDEETVRAELYAAALEQGLAGDAAFVAMSGADLAALDDHDYRDAQLLSGLVEGRLHLMAYALGAAASGMTFRDSDLASLLGSDVAGLLWTCVGVPEYRTRPSGQPGSPADVTIVWPR</sequence>
<reference evidence="2" key="1">
    <citation type="journal article" date="2019" name="Int. J. Syst. Evol. Microbiol.">
        <title>The Global Catalogue of Microorganisms (GCM) 10K type strain sequencing project: providing services to taxonomists for standard genome sequencing and annotation.</title>
        <authorList>
            <consortium name="The Broad Institute Genomics Platform"/>
            <consortium name="The Broad Institute Genome Sequencing Center for Infectious Disease"/>
            <person name="Wu L."/>
            <person name="Ma J."/>
        </authorList>
    </citation>
    <scope>NUCLEOTIDE SEQUENCE [LARGE SCALE GENOMIC DNA]</scope>
    <source>
        <strain evidence="2">JCM 17125</strain>
    </source>
</reference>
<dbReference type="InterPro" id="IPR000415">
    <property type="entry name" value="Nitroreductase-like"/>
</dbReference>
<evidence type="ECO:0000313" key="1">
    <source>
        <dbReference type="EMBL" id="GAA3699870.1"/>
    </source>
</evidence>
<evidence type="ECO:0000313" key="2">
    <source>
        <dbReference type="Proteomes" id="UP001501468"/>
    </source>
</evidence>
<comment type="caution">
    <text evidence="1">The sequence shown here is derived from an EMBL/GenBank/DDBJ whole genome shotgun (WGS) entry which is preliminary data.</text>
</comment>
<proteinExistence type="predicted"/>
<dbReference type="Proteomes" id="UP001501468">
    <property type="component" value="Unassembled WGS sequence"/>
</dbReference>
<dbReference type="CDD" id="cd02142">
    <property type="entry name" value="McbC_SagB-like_oxidoreductase"/>
    <property type="match status" value="1"/>
</dbReference>
<dbReference type="RefSeq" id="WP_344943915.1">
    <property type="nucleotide sequence ID" value="NZ_BAABDC010000002.1"/>
</dbReference>
<dbReference type="Gene3D" id="3.40.109.10">
    <property type="entry name" value="NADH Oxidase"/>
    <property type="match status" value="2"/>
</dbReference>
<gene>
    <name evidence="1" type="ORF">GCM10022399_15380</name>
</gene>
<dbReference type="EMBL" id="BAABDC010000002">
    <property type="protein sequence ID" value="GAA3699870.1"/>
    <property type="molecule type" value="Genomic_DNA"/>
</dbReference>
<evidence type="ECO:0008006" key="3">
    <source>
        <dbReference type="Google" id="ProtNLM"/>
    </source>
</evidence>
<dbReference type="InterPro" id="IPR052544">
    <property type="entry name" value="Bacteriocin_Proc_Enz"/>
</dbReference>
<accession>A0ABP7D6K2</accession>
<dbReference type="PANTHER" id="PTHR43745">
    <property type="entry name" value="NITROREDUCTASE MJ1384-RELATED"/>
    <property type="match status" value="1"/>
</dbReference>
<name>A0ABP7D6K2_9MICO</name>
<dbReference type="PANTHER" id="PTHR43745:SF2">
    <property type="entry name" value="NITROREDUCTASE MJ1384-RELATED"/>
    <property type="match status" value="1"/>
</dbReference>